<reference evidence="3 4" key="1">
    <citation type="submission" date="2018-07" db="EMBL/GenBank/DDBJ databases">
        <title>Sequencing the genomes of 1000 actinobacteria strains.</title>
        <authorList>
            <person name="Klenk H.-P."/>
        </authorList>
    </citation>
    <scope>NUCLEOTIDE SEQUENCE [LARGE SCALE GENOMIC DNA]</scope>
    <source>
        <strain evidence="3 4">DSM 14442</strain>
    </source>
</reference>
<proteinExistence type="predicted"/>
<dbReference type="GO" id="GO:0008684">
    <property type="term" value="F:2-oxopent-4-enoate hydratase activity"/>
    <property type="evidence" value="ECO:0007669"/>
    <property type="project" value="TreeGrafter"/>
</dbReference>
<evidence type="ECO:0000259" key="2">
    <source>
        <dbReference type="Pfam" id="PF01557"/>
    </source>
</evidence>
<dbReference type="GO" id="GO:0005737">
    <property type="term" value="C:cytoplasm"/>
    <property type="evidence" value="ECO:0007669"/>
    <property type="project" value="TreeGrafter"/>
</dbReference>
<dbReference type="PANTHER" id="PTHR30143">
    <property type="entry name" value="ACID HYDRATASE"/>
    <property type="match status" value="1"/>
</dbReference>
<keyword evidence="4" id="KW-1185">Reference proteome</keyword>
<dbReference type="RefSeq" id="WP_115932337.1">
    <property type="nucleotide sequence ID" value="NZ_QREH01000001.1"/>
</dbReference>
<keyword evidence="1" id="KW-0456">Lyase</keyword>
<dbReference type="InterPro" id="IPR011234">
    <property type="entry name" value="Fumarylacetoacetase-like_C"/>
</dbReference>
<dbReference type="InterPro" id="IPR036663">
    <property type="entry name" value="Fumarylacetoacetase_C_sf"/>
</dbReference>
<dbReference type="InterPro" id="IPR050772">
    <property type="entry name" value="Hydratase-Decarb/MhpD_sf"/>
</dbReference>
<dbReference type="Proteomes" id="UP000256727">
    <property type="component" value="Unassembled WGS sequence"/>
</dbReference>
<accession>A0A3D9LFF2</accession>
<name>A0A3D9LFF2_9MICC</name>
<dbReference type="EMBL" id="QREH01000001">
    <property type="protein sequence ID" value="REE04394.1"/>
    <property type="molecule type" value="Genomic_DNA"/>
</dbReference>
<organism evidence="3 4">
    <name type="scientific">Citricoccus muralis</name>
    <dbReference type="NCBI Taxonomy" id="169134"/>
    <lineage>
        <taxon>Bacteria</taxon>
        <taxon>Bacillati</taxon>
        <taxon>Actinomycetota</taxon>
        <taxon>Actinomycetes</taxon>
        <taxon>Micrococcales</taxon>
        <taxon>Micrococcaceae</taxon>
        <taxon>Citricoccus</taxon>
    </lineage>
</organism>
<gene>
    <name evidence="3" type="ORF">C8E99_2229</name>
</gene>
<dbReference type="AlphaFoldDB" id="A0A3D9LFF2"/>
<evidence type="ECO:0000256" key="1">
    <source>
        <dbReference type="ARBA" id="ARBA00023239"/>
    </source>
</evidence>
<dbReference type="OrthoDB" id="9792137at2"/>
<evidence type="ECO:0000313" key="4">
    <source>
        <dbReference type="Proteomes" id="UP000256727"/>
    </source>
</evidence>
<comment type="caution">
    <text evidence="3">The sequence shown here is derived from an EMBL/GenBank/DDBJ whole genome shotgun (WGS) entry which is preliminary data.</text>
</comment>
<evidence type="ECO:0000313" key="3">
    <source>
        <dbReference type="EMBL" id="REE04394.1"/>
    </source>
</evidence>
<sequence>MLDHSTHVAIADELHQAGQDRKPVPLLTARYPDMGIEDSYAVQRIWSQRQIDAGRKKAGHKIGLTSKAMQDATGIDEPDYGVIFDDMVMESGHVYEWSRYTHPRVEMELAFVLKDTLAGPGVTLFDVLRATEYVVPALEVLDSRIEMEGRTITDTISDNAAMGAMVFGGRPVAPDAVDLRWVAGMLSRNQEIIETGVAAGVLNHPGNGVHWLANRISGHGDVLEAGEIILAGSFTRPMWVYAGDTVYADYGNLGTVTCQFA</sequence>
<feature type="domain" description="Fumarylacetoacetase-like C-terminal" evidence="2">
    <location>
        <begin position="97"/>
        <end position="260"/>
    </location>
</feature>
<dbReference type="SUPFAM" id="SSF56529">
    <property type="entry name" value="FAH"/>
    <property type="match status" value="1"/>
</dbReference>
<protein>
    <submittedName>
        <fullName evidence="3">2-oxohept-3-enedioate hydratase</fullName>
    </submittedName>
</protein>
<dbReference type="Pfam" id="PF01557">
    <property type="entry name" value="FAA_hydrolase"/>
    <property type="match status" value="1"/>
</dbReference>
<dbReference type="Gene3D" id="3.90.850.10">
    <property type="entry name" value="Fumarylacetoacetase-like, C-terminal domain"/>
    <property type="match status" value="1"/>
</dbReference>
<dbReference type="PANTHER" id="PTHR30143:SF0">
    <property type="entry name" value="2-KETO-4-PENTENOATE HYDRATASE"/>
    <property type="match status" value="1"/>
</dbReference>